<evidence type="ECO:0000313" key="8">
    <source>
        <dbReference type="EMBL" id="GHD27530.1"/>
    </source>
</evidence>
<dbReference type="GO" id="GO:0020037">
    <property type="term" value="F:heme binding"/>
    <property type="evidence" value="ECO:0007669"/>
    <property type="project" value="InterPro"/>
</dbReference>
<evidence type="ECO:0000256" key="4">
    <source>
        <dbReference type="ARBA" id="ARBA00023004"/>
    </source>
</evidence>
<reference evidence="8" key="2">
    <citation type="submission" date="2020-09" db="EMBL/GenBank/DDBJ databases">
        <authorList>
            <person name="Sun Q."/>
            <person name="Kim S."/>
        </authorList>
    </citation>
    <scope>NUCLEOTIDE SEQUENCE</scope>
    <source>
        <strain evidence="8">KCTC 23430</strain>
    </source>
</reference>
<dbReference type="PANTHER" id="PTHR43396:SF3">
    <property type="entry name" value="FLAVOHEMOPROTEIN"/>
    <property type="match status" value="1"/>
</dbReference>
<dbReference type="GO" id="GO:0005344">
    <property type="term" value="F:oxygen carrier activity"/>
    <property type="evidence" value="ECO:0007669"/>
    <property type="project" value="UniProtKB-KW"/>
</dbReference>
<keyword evidence="2" id="KW-0813">Transport</keyword>
<dbReference type="EMBL" id="BMYM01000001">
    <property type="protein sequence ID" value="GHD27530.1"/>
    <property type="molecule type" value="Genomic_DNA"/>
</dbReference>
<dbReference type="PANTHER" id="PTHR43396">
    <property type="entry name" value="FLAVOHEMOPROTEIN"/>
    <property type="match status" value="1"/>
</dbReference>
<evidence type="ECO:0000256" key="3">
    <source>
        <dbReference type="ARBA" id="ARBA00022723"/>
    </source>
</evidence>
<dbReference type="SUPFAM" id="SSF141571">
    <property type="entry name" value="Pentapeptide repeat-like"/>
    <property type="match status" value="1"/>
</dbReference>
<dbReference type="AlphaFoldDB" id="A0A919CI20"/>
<dbReference type="GO" id="GO:0071500">
    <property type="term" value="P:cellular response to nitrosative stress"/>
    <property type="evidence" value="ECO:0007669"/>
    <property type="project" value="TreeGrafter"/>
</dbReference>
<feature type="region of interest" description="Disordered" evidence="5">
    <location>
        <begin position="314"/>
        <end position="333"/>
    </location>
</feature>
<dbReference type="Gene3D" id="1.10.490.10">
    <property type="entry name" value="Globins"/>
    <property type="match status" value="2"/>
</dbReference>
<dbReference type="GO" id="GO:0071949">
    <property type="term" value="F:FAD binding"/>
    <property type="evidence" value="ECO:0007669"/>
    <property type="project" value="TreeGrafter"/>
</dbReference>
<name>A0A919CI20_9GAMM</name>
<keyword evidence="6" id="KW-0812">Transmembrane</keyword>
<evidence type="ECO:0000259" key="7">
    <source>
        <dbReference type="PROSITE" id="PS01033"/>
    </source>
</evidence>
<dbReference type="Proteomes" id="UP000644693">
    <property type="component" value="Unassembled WGS sequence"/>
</dbReference>
<dbReference type="CDD" id="cd12131">
    <property type="entry name" value="HGbI-like"/>
    <property type="match status" value="1"/>
</dbReference>
<feature type="domain" description="Globin" evidence="7">
    <location>
        <begin position="2"/>
        <end position="137"/>
    </location>
</feature>
<keyword evidence="6" id="KW-0472">Membrane</keyword>
<reference evidence="8" key="1">
    <citation type="journal article" date="2014" name="Int. J. Syst. Evol. Microbiol.">
        <title>Complete genome sequence of Corynebacterium casei LMG S-19264T (=DSM 44701T), isolated from a smear-ripened cheese.</title>
        <authorList>
            <consortium name="US DOE Joint Genome Institute (JGI-PGF)"/>
            <person name="Walter F."/>
            <person name="Albersmeier A."/>
            <person name="Kalinowski J."/>
            <person name="Ruckert C."/>
        </authorList>
    </citation>
    <scope>NUCLEOTIDE SEQUENCE</scope>
    <source>
        <strain evidence="8">KCTC 23430</strain>
    </source>
</reference>
<comment type="caution">
    <text evidence="8">The sequence shown here is derived from an EMBL/GenBank/DDBJ whole genome shotgun (WGS) entry which is preliminary data.</text>
</comment>
<dbReference type="SUPFAM" id="SSF46458">
    <property type="entry name" value="Globin-like"/>
    <property type="match status" value="2"/>
</dbReference>
<sequence length="577" mass="63135">MQRDRAEIDLIEDSFERVKIHKAEFSNAFYTRLFKDYPELEPLFSNTDMDRQGSKLYAALVLLVENLRHPEELERVLLPLGEKHVGYGATPEAFPKVGKSITATLQLFLGDRWTPELSRAWENTFRDVTATMLRGAGIAVPEQITNVMPTSYEYVSNSGSADTAQLVQVSFAQIGEDYEAFTEAFYNELFRRNSHLRPLFESVDIKMQGKKLHAALVLLVENIRQPGEIEKILLPLGKKHIAYGATAESYPLVGEALLATLERFLGTAWSKDIADAWSETIEQVITLMLDGAHDAPGTTASSASAPKLTDSKIPYASQNRDKESSASSPRPRSENRFTHWFYSVRFSTLVGLWAVIGVGLISLSFVFPEMRSVAIFANPLSLLLALFLYLRETPERKKQFHYHAWSTIDHAAHVKTSNARFLALQDLCEDGVSLKGLTLEEADLKGIDLSSADLASANLCSCNLSGGSLTSADLNNATLVKANFSGAQLSGANLGFAKLIGANFSSADLRDANLMFADLSDANLSGVNLAGAKLSGANFSGTYLGGANLRDTDISVADLDDAFLVGALMPQNDGERV</sequence>
<evidence type="ECO:0000256" key="5">
    <source>
        <dbReference type="SAM" id="MobiDB-lite"/>
    </source>
</evidence>
<evidence type="ECO:0000313" key="9">
    <source>
        <dbReference type="Proteomes" id="UP000644693"/>
    </source>
</evidence>
<dbReference type="GO" id="GO:0008941">
    <property type="term" value="F:nitric oxide dioxygenase NAD(P)H activity"/>
    <property type="evidence" value="ECO:0007669"/>
    <property type="project" value="TreeGrafter"/>
</dbReference>
<dbReference type="GO" id="GO:0046210">
    <property type="term" value="P:nitric oxide catabolic process"/>
    <property type="evidence" value="ECO:0007669"/>
    <property type="project" value="TreeGrafter"/>
</dbReference>
<dbReference type="GO" id="GO:0019825">
    <property type="term" value="F:oxygen binding"/>
    <property type="evidence" value="ECO:0007669"/>
    <property type="project" value="InterPro"/>
</dbReference>
<dbReference type="Gene3D" id="2.160.20.80">
    <property type="entry name" value="E3 ubiquitin-protein ligase SopA"/>
    <property type="match status" value="1"/>
</dbReference>
<dbReference type="Pfam" id="PF00042">
    <property type="entry name" value="Globin"/>
    <property type="match status" value="2"/>
</dbReference>
<dbReference type="InterPro" id="IPR001646">
    <property type="entry name" value="5peptide_repeat"/>
</dbReference>
<dbReference type="PROSITE" id="PS01033">
    <property type="entry name" value="GLOBIN"/>
    <property type="match status" value="2"/>
</dbReference>
<dbReference type="InterPro" id="IPR000971">
    <property type="entry name" value="Globin"/>
</dbReference>
<accession>A0A919CI20</accession>
<feature type="transmembrane region" description="Helical" evidence="6">
    <location>
        <begin position="340"/>
        <end position="367"/>
    </location>
</feature>
<evidence type="ECO:0000256" key="6">
    <source>
        <dbReference type="SAM" id="Phobius"/>
    </source>
</evidence>
<keyword evidence="1" id="KW-0349">Heme</keyword>
<feature type="domain" description="Globin" evidence="7">
    <location>
        <begin position="158"/>
        <end position="293"/>
    </location>
</feature>
<dbReference type="Pfam" id="PF00805">
    <property type="entry name" value="Pentapeptide"/>
    <property type="match status" value="2"/>
</dbReference>
<keyword evidence="4" id="KW-0408">Iron</keyword>
<organism evidence="8 9">
    <name type="scientific">Parahalioglobus pacificus</name>
    <dbReference type="NCBI Taxonomy" id="930806"/>
    <lineage>
        <taxon>Bacteria</taxon>
        <taxon>Pseudomonadati</taxon>
        <taxon>Pseudomonadota</taxon>
        <taxon>Gammaproteobacteria</taxon>
        <taxon>Cellvibrionales</taxon>
        <taxon>Halieaceae</taxon>
        <taxon>Parahalioglobus</taxon>
    </lineage>
</organism>
<keyword evidence="2" id="KW-0561">Oxygen transport</keyword>
<protein>
    <recommendedName>
        <fullName evidence="7">Globin domain-containing protein</fullName>
    </recommendedName>
</protein>
<feature type="transmembrane region" description="Helical" evidence="6">
    <location>
        <begin position="373"/>
        <end position="390"/>
    </location>
</feature>
<gene>
    <name evidence="8" type="ORF">GCM10007053_05970</name>
</gene>
<keyword evidence="6" id="KW-1133">Transmembrane helix</keyword>
<dbReference type="InterPro" id="IPR009050">
    <property type="entry name" value="Globin-like_sf"/>
</dbReference>
<dbReference type="InterPro" id="IPR012292">
    <property type="entry name" value="Globin/Proto"/>
</dbReference>
<proteinExistence type="predicted"/>
<keyword evidence="9" id="KW-1185">Reference proteome</keyword>
<dbReference type="GO" id="GO:0046872">
    <property type="term" value="F:metal ion binding"/>
    <property type="evidence" value="ECO:0007669"/>
    <property type="project" value="UniProtKB-KW"/>
</dbReference>
<evidence type="ECO:0000256" key="1">
    <source>
        <dbReference type="ARBA" id="ARBA00022617"/>
    </source>
</evidence>
<evidence type="ECO:0000256" key="2">
    <source>
        <dbReference type="ARBA" id="ARBA00022621"/>
    </source>
</evidence>
<keyword evidence="3" id="KW-0479">Metal-binding</keyword>
<dbReference type="RefSeq" id="WP_189475003.1">
    <property type="nucleotide sequence ID" value="NZ_BMYM01000001.1"/>
</dbReference>